<feature type="compositionally biased region" description="Basic and acidic residues" evidence="1">
    <location>
        <begin position="29"/>
        <end position="39"/>
    </location>
</feature>
<name>A0AAV9VZ52_9PEZI</name>
<feature type="region of interest" description="Disordered" evidence="1">
    <location>
        <begin position="1"/>
        <end position="39"/>
    </location>
</feature>
<evidence type="ECO:0000313" key="2">
    <source>
        <dbReference type="EMBL" id="KAK6499072.1"/>
    </source>
</evidence>
<dbReference type="EMBL" id="JAVHJL010000008">
    <property type="protein sequence ID" value="KAK6499072.1"/>
    <property type="molecule type" value="Genomic_DNA"/>
</dbReference>
<gene>
    <name evidence="2" type="ORF">TWF481_011641</name>
</gene>
<sequence length="176" mass="20581">MNSQFGRGFVSSCDPDTDEGLFRNAAQTRDNDTYRPESTYESRANIDPIHENSLIDPYFTGPREPEEVYFSRFAPLVEPTPEPARRSFKGYWRRGGTWQPVPEYQYEPVEPEIQKRKAKSQIIQREYDLRERPRPVDRYSPSRYSSSGFEIEASNKSEYSRKLPLNHQMQGEMANA</sequence>
<evidence type="ECO:0000256" key="1">
    <source>
        <dbReference type="SAM" id="MobiDB-lite"/>
    </source>
</evidence>
<reference evidence="2 3" key="1">
    <citation type="submission" date="2023-08" db="EMBL/GenBank/DDBJ databases">
        <authorList>
            <person name="Palmer J.M."/>
        </authorList>
    </citation>
    <scope>NUCLEOTIDE SEQUENCE [LARGE SCALE GENOMIC DNA]</scope>
    <source>
        <strain evidence="2 3">TWF481</strain>
    </source>
</reference>
<feature type="region of interest" description="Disordered" evidence="1">
    <location>
        <begin position="116"/>
        <end position="176"/>
    </location>
</feature>
<accession>A0AAV9VZ52</accession>
<evidence type="ECO:0000313" key="3">
    <source>
        <dbReference type="Proteomes" id="UP001370758"/>
    </source>
</evidence>
<protein>
    <submittedName>
        <fullName evidence="2">Uncharacterized protein</fullName>
    </submittedName>
</protein>
<proteinExistence type="predicted"/>
<organism evidence="2 3">
    <name type="scientific">Arthrobotrys musiformis</name>
    <dbReference type="NCBI Taxonomy" id="47236"/>
    <lineage>
        <taxon>Eukaryota</taxon>
        <taxon>Fungi</taxon>
        <taxon>Dikarya</taxon>
        <taxon>Ascomycota</taxon>
        <taxon>Pezizomycotina</taxon>
        <taxon>Orbiliomycetes</taxon>
        <taxon>Orbiliales</taxon>
        <taxon>Orbiliaceae</taxon>
        <taxon>Arthrobotrys</taxon>
    </lineage>
</organism>
<dbReference type="Proteomes" id="UP001370758">
    <property type="component" value="Unassembled WGS sequence"/>
</dbReference>
<comment type="caution">
    <text evidence="2">The sequence shown here is derived from an EMBL/GenBank/DDBJ whole genome shotgun (WGS) entry which is preliminary data.</text>
</comment>
<keyword evidence="3" id="KW-1185">Reference proteome</keyword>
<feature type="compositionally biased region" description="Basic and acidic residues" evidence="1">
    <location>
        <begin position="125"/>
        <end position="137"/>
    </location>
</feature>
<dbReference type="AlphaFoldDB" id="A0AAV9VZ52"/>